<evidence type="ECO:0000256" key="3">
    <source>
        <dbReference type="ARBA" id="ARBA00022475"/>
    </source>
</evidence>
<dbReference type="PANTHER" id="PTHR30561">
    <property type="entry name" value="SMR FAMILY PROTON-DEPENDENT DRUG EFFLUX TRANSPORTER SUGE"/>
    <property type="match status" value="1"/>
</dbReference>
<protein>
    <submittedName>
        <fullName evidence="10">QacE family quaternary ammonium compound efflux SMR transporter</fullName>
    </submittedName>
</protein>
<dbReference type="Pfam" id="PF00893">
    <property type="entry name" value="Multi_Drug_Res"/>
    <property type="match status" value="1"/>
</dbReference>
<dbReference type="InterPro" id="IPR045324">
    <property type="entry name" value="Small_multidrug_res"/>
</dbReference>
<reference evidence="11" key="1">
    <citation type="submission" date="2018-07" db="EMBL/GenBank/DDBJ databases">
        <title>Genome sequencing of Paracoccus sp. SC2-6.</title>
        <authorList>
            <person name="Heo J."/>
            <person name="Kim S.-J."/>
            <person name="Kwon S.-W."/>
        </authorList>
    </citation>
    <scope>NUCLEOTIDE SEQUENCE [LARGE SCALE GENOMIC DNA]</scope>
    <source>
        <strain evidence="11">SC2-6</strain>
    </source>
</reference>
<keyword evidence="6 9" id="KW-0472">Membrane</keyword>
<evidence type="ECO:0000256" key="4">
    <source>
        <dbReference type="ARBA" id="ARBA00022692"/>
    </source>
</evidence>
<proteinExistence type="inferred from homology"/>
<keyword evidence="5 9" id="KW-1133">Transmembrane helix</keyword>
<dbReference type="RefSeq" id="WP_114076479.1">
    <property type="nucleotide sequence ID" value="NZ_CP030918.1"/>
</dbReference>
<evidence type="ECO:0000256" key="7">
    <source>
        <dbReference type="ARBA" id="ARBA00038032"/>
    </source>
</evidence>
<gene>
    <name evidence="10" type="ORF">DRW48_11035</name>
</gene>
<comment type="subcellular location">
    <subcellularLocation>
        <location evidence="1 8">Cell membrane</location>
        <topology evidence="1 8">Multi-pass membrane protein</topology>
    </subcellularLocation>
</comment>
<dbReference type="EMBL" id="CP030918">
    <property type="protein sequence ID" value="AXC50160.1"/>
    <property type="molecule type" value="Genomic_DNA"/>
</dbReference>
<keyword evidence="4 8" id="KW-0812">Transmembrane</keyword>
<organism evidence="10 11">
    <name type="scientific">Paracoccus suum</name>
    <dbReference type="NCBI Taxonomy" id="2259340"/>
    <lineage>
        <taxon>Bacteria</taxon>
        <taxon>Pseudomonadati</taxon>
        <taxon>Pseudomonadota</taxon>
        <taxon>Alphaproteobacteria</taxon>
        <taxon>Rhodobacterales</taxon>
        <taxon>Paracoccaceae</taxon>
        <taxon>Paracoccus</taxon>
    </lineage>
</organism>
<evidence type="ECO:0000313" key="11">
    <source>
        <dbReference type="Proteomes" id="UP000252023"/>
    </source>
</evidence>
<evidence type="ECO:0000256" key="6">
    <source>
        <dbReference type="ARBA" id="ARBA00023136"/>
    </source>
</evidence>
<dbReference type="GO" id="GO:1990961">
    <property type="term" value="P:xenobiotic detoxification by transmembrane export across the plasma membrane"/>
    <property type="evidence" value="ECO:0007669"/>
    <property type="project" value="UniProtKB-ARBA"/>
</dbReference>
<evidence type="ECO:0000313" key="10">
    <source>
        <dbReference type="EMBL" id="AXC50160.1"/>
    </source>
</evidence>
<dbReference type="PANTHER" id="PTHR30561:SF1">
    <property type="entry name" value="MULTIDRUG TRANSPORTER EMRE"/>
    <property type="match status" value="1"/>
</dbReference>
<dbReference type="GO" id="GO:0022857">
    <property type="term" value="F:transmembrane transporter activity"/>
    <property type="evidence" value="ECO:0007669"/>
    <property type="project" value="InterPro"/>
</dbReference>
<dbReference type="OrthoDB" id="9808638at2"/>
<dbReference type="SUPFAM" id="SSF103481">
    <property type="entry name" value="Multidrug resistance efflux transporter EmrE"/>
    <property type="match status" value="1"/>
</dbReference>
<dbReference type="FunFam" id="1.10.3730.20:FF:000001">
    <property type="entry name" value="Quaternary ammonium compound resistance transporter SugE"/>
    <property type="match status" value="1"/>
</dbReference>
<keyword evidence="11" id="KW-1185">Reference proteome</keyword>
<dbReference type="InterPro" id="IPR037185">
    <property type="entry name" value="EmrE-like"/>
</dbReference>
<name>A0A344PLA5_9RHOB</name>
<feature type="transmembrane region" description="Helical" evidence="9">
    <location>
        <begin position="87"/>
        <end position="106"/>
    </location>
</feature>
<evidence type="ECO:0000256" key="8">
    <source>
        <dbReference type="RuleBase" id="RU003942"/>
    </source>
</evidence>
<feature type="transmembrane region" description="Helical" evidence="9">
    <location>
        <begin position="35"/>
        <end position="53"/>
    </location>
</feature>
<dbReference type="Gene3D" id="1.10.3730.20">
    <property type="match status" value="1"/>
</dbReference>
<evidence type="ECO:0000256" key="9">
    <source>
        <dbReference type="SAM" id="Phobius"/>
    </source>
</evidence>
<feature type="transmembrane region" description="Helical" evidence="9">
    <location>
        <begin position="60"/>
        <end position="81"/>
    </location>
</feature>
<evidence type="ECO:0000256" key="1">
    <source>
        <dbReference type="ARBA" id="ARBA00004651"/>
    </source>
</evidence>
<dbReference type="AlphaFoldDB" id="A0A344PLA5"/>
<sequence>MNIPPNALLALAIALEVAGTSLLQASHHFTRLVPTIAMGICYGLAFWLLTIVLKYIPVGIAYAIWSGSGVAAIAFIGWAFFGQRLDLWAILGIGLIIVGVLVLNLLSGTVRH</sequence>
<accession>A0A344PLA5</accession>
<dbReference type="KEGG" id="pars:DRW48_11035"/>
<dbReference type="InterPro" id="IPR000390">
    <property type="entry name" value="Small_drug/metabolite_transptr"/>
</dbReference>
<keyword evidence="2" id="KW-0813">Transport</keyword>
<evidence type="ECO:0000256" key="5">
    <source>
        <dbReference type="ARBA" id="ARBA00022989"/>
    </source>
</evidence>
<evidence type="ECO:0000256" key="2">
    <source>
        <dbReference type="ARBA" id="ARBA00022448"/>
    </source>
</evidence>
<dbReference type="Proteomes" id="UP000252023">
    <property type="component" value="Chromosome"/>
</dbReference>
<comment type="similarity">
    <text evidence="7 8">Belongs to the drug/metabolite transporter (DMT) superfamily. Small multidrug resistance (SMR) (TC 2.A.7.1) family.</text>
</comment>
<dbReference type="GO" id="GO:0005886">
    <property type="term" value="C:plasma membrane"/>
    <property type="evidence" value="ECO:0007669"/>
    <property type="project" value="UniProtKB-SubCell"/>
</dbReference>
<keyword evidence="3" id="KW-1003">Cell membrane</keyword>